<dbReference type="InterPro" id="IPR011006">
    <property type="entry name" value="CheY-like_superfamily"/>
</dbReference>
<feature type="modified residue" description="4-aspartylphosphate" evidence="2">
    <location>
        <position position="61"/>
    </location>
</feature>
<protein>
    <submittedName>
        <fullName evidence="4">Response regulator</fullName>
    </submittedName>
</protein>
<evidence type="ECO:0000256" key="1">
    <source>
        <dbReference type="ARBA" id="ARBA00022553"/>
    </source>
</evidence>
<dbReference type="Proteomes" id="UP001165384">
    <property type="component" value="Unassembled WGS sequence"/>
</dbReference>
<dbReference type="InterPro" id="IPR001789">
    <property type="entry name" value="Sig_transdc_resp-reg_receiver"/>
</dbReference>
<keyword evidence="5" id="KW-1185">Reference proteome</keyword>
<dbReference type="EMBL" id="JAKLTN010000010">
    <property type="protein sequence ID" value="MCG2579181.1"/>
    <property type="molecule type" value="Genomic_DNA"/>
</dbReference>
<dbReference type="SMART" id="SM00448">
    <property type="entry name" value="REC"/>
    <property type="match status" value="1"/>
</dbReference>
<name>A0ABS9K7M9_9RHOO</name>
<dbReference type="Pfam" id="PF00072">
    <property type="entry name" value="Response_reg"/>
    <property type="match status" value="1"/>
</dbReference>
<gene>
    <name evidence="4" type="ORF">LZ012_19500</name>
</gene>
<dbReference type="PROSITE" id="PS50110">
    <property type="entry name" value="RESPONSE_REGULATORY"/>
    <property type="match status" value="1"/>
</dbReference>
<dbReference type="CDD" id="cd17569">
    <property type="entry name" value="REC_HupR-like"/>
    <property type="match status" value="1"/>
</dbReference>
<keyword evidence="1 2" id="KW-0597">Phosphoprotein</keyword>
<evidence type="ECO:0000256" key="2">
    <source>
        <dbReference type="PROSITE-ProRule" id="PRU00169"/>
    </source>
</evidence>
<comment type="caution">
    <text evidence="4">The sequence shown here is derived from an EMBL/GenBank/DDBJ whole genome shotgun (WGS) entry which is preliminary data.</text>
</comment>
<dbReference type="SUPFAM" id="SSF52172">
    <property type="entry name" value="CheY-like"/>
    <property type="match status" value="1"/>
</dbReference>
<proteinExistence type="predicted"/>
<accession>A0ABS9K7M9</accession>
<organism evidence="4 5">
    <name type="scientific">Dechloromonas hankyongensis</name>
    <dbReference type="NCBI Taxonomy" id="2908002"/>
    <lineage>
        <taxon>Bacteria</taxon>
        <taxon>Pseudomonadati</taxon>
        <taxon>Pseudomonadota</taxon>
        <taxon>Betaproteobacteria</taxon>
        <taxon>Rhodocyclales</taxon>
        <taxon>Azonexaceae</taxon>
        <taxon>Dechloromonas</taxon>
    </lineage>
</organism>
<feature type="domain" description="Response regulatory" evidence="3">
    <location>
        <begin position="3"/>
        <end position="127"/>
    </location>
</feature>
<dbReference type="PANTHER" id="PTHR44591">
    <property type="entry name" value="STRESS RESPONSE REGULATOR PROTEIN 1"/>
    <property type="match status" value="1"/>
</dbReference>
<sequence length="190" mass="21493">MSRIMIVDDEVEILKSLRRLLRVAPCTYGNKTFNLEVEAFHVPAEALERARHEEFDLFISDFRMPGMDGIEFLKQTKELQPDAARLILSGYADLNALVRAVNEVGIERFIGKPWNDYDLLSAIGQALAHRELLLENRQLANLVRLEMGDTTPEQLEVERLEGMEPGITAVNWGPDGSVLLDPEFQSKDPS</sequence>
<dbReference type="PANTHER" id="PTHR44591:SF19">
    <property type="entry name" value="TWO-COMPONENT RESPONSE REGULATOR-RELATED"/>
    <property type="match status" value="1"/>
</dbReference>
<evidence type="ECO:0000313" key="4">
    <source>
        <dbReference type="EMBL" id="MCG2579181.1"/>
    </source>
</evidence>
<evidence type="ECO:0000313" key="5">
    <source>
        <dbReference type="Proteomes" id="UP001165384"/>
    </source>
</evidence>
<evidence type="ECO:0000259" key="3">
    <source>
        <dbReference type="PROSITE" id="PS50110"/>
    </source>
</evidence>
<dbReference type="RefSeq" id="WP_275712647.1">
    <property type="nucleotide sequence ID" value="NZ_JAKLTN010000010.1"/>
</dbReference>
<dbReference type="InterPro" id="IPR050595">
    <property type="entry name" value="Bact_response_regulator"/>
</dbReference>
<reference evidence="4" key="1">
    <citation type="submission" date="2022-01" db="EMBL/GenBank/DDBJ databases">
        <authorList>
            <person name="Jo J.-H."/>
            <person name="Im W.-T."/>
        </authorList>
    </citation>
    <scope>NUCLEOTIDE SEQUENCE</scope>
    <source>
        <strain evidence="4">XY25</strain>
    </source>
</reference>
<dbReference type="Gene3D" id="3.40.50.2300">
    <property type="match status" value="1"/>
</dbReference>